<evidence type="ECO:0000256" key="1">
    <source>
        <dbReference type="SAM" id="MobiDB-lite"/>
    </source>
</evidence>
<dbReference type="InParanoid" id="A0A0D0CSK2"/>
<dbReference type="EMBL" id="KN829345">
    <property type="protein sequence ID" value="KIK73881.1"/>
    <property type="molecule type" value="Genomic_DNA"/>
</dbReference>
<protein>
    <submittedName>
        <fullName evidence="2">Uncharacterized protein</fullName>
    </submittedName>
</protein>
<feature type="compositionally biased region" description="Pro residues" evidence="1">
    <location>
        <begin position="1"/>
        <end position="14"/>
    </location>
</feature>
<dbReference type="HOGENOM" id="CLU_1982290_0_0_1"/>
<reference evidence="3" key="2">
    <citation type="submission" date="2015-01" db="EMBL/GenBank/DDBJ databases">
        <title>Evolutionary Origins and Diversification of the Mycorrhizal Mutualists.</title>
        <authorList>
            <consortium name="DOE Joint Genome Institute"/>
            <consortium name="Mycorrhizal Genomics Consortium"/>
            <person name="Kohler A."/>
            <person name="Kuo A."/>
            <person name="Nagy L.G."/>
            <person name="Floudas D."/>
            <person name="Copeland A."/>
            <person name="Barry K.W."/>
            <person name="Cichocki N."/>
            <person name="Veneault-Fourrey C."/>
            <person name="LaButti K."/>
            <person name="Lindquist E.A."/>
            <person name="Lipzen A."/>
            <person name="Lundell T."/>
            <person name="Morin E."/>
            <person name="Murat C."/>
            <person name="Riley R."/>
            <person name="Ohm R."/>
            <person name="Sun H."/>
            <person name="Tunlid A."/>
            <person name="Henrissat B."/>
            <person name="Grigoriev I.V."/>
            <person name="Hibbett D.S."/>
            <person name="Martin F."/>
        </authorList>
    </citation>
    <scope>NUCLEOTIDE SEQUENCE [LARGE SCALE GENOMIC DNA]</scope>
    <source>
        <strain evidence="3">Ve08.2h10</strain>
    </source>
</reference>
<feature type="region of interest" description="Disordered" evidence="1">
    <location>
        <begin position="1"/>
        <end position="42"/>
    </location>
</feature>
<evidence type="ECO:0000313" key="2">
    <source>
        <dbReference type="EMBL" id="KIK73881.1"/>
    </source>
</evidence>
<dbReference type="Proteomes" id="UP000054538">
    <property type="component" value="Unassembled WGS sequence"/>
</dbReference>
<dbReference type="AlphaFoldDB" id="A0A0D0CSK2"/>
<name>A0A0D0CSK2_9AGAM</name>
<accession>A0A0D0CSK2</accession>
<organism evidence="2 3">
    <name type="scientific">Paxillus rubicundulus Ve08.2h10</name>
    <dbReference type="NCBI Taxonomy" id="930991"/>
    <lineage>
        <taxon>Eukaryota</taxon>
        <taxon>Fungi</taxon>
        <taxon>Dikarya</taxon>
        <taxon>Basidiomycota</taxon>
        <taxon>Agaricomycotina</taxon>
        <taxon>Agaricomycetes</taxon>
        <taxon>Agaricomycetidae</taxon>
        <taxon>Boletales</taxon>
        <taxon>Paxilineae</taxon>
        <taxon>Paxillaceae</taxon>
        <taxon>Paxillus</taxon>
    </lineage>
</organism>
<gene>
    <name evidence="2" type="ORF">PAXRUDRAFT_20411</name>
</gene>
<proteinExistence type="predicted"/>
<evidence type="ECO:0000313" key="3">
    <source>
        <dbReference type="Proteomes" id="UP000054538"/>
    </source>
</evidence>
<sequence length="126" mass="13373">MLFSPPPSPPPLPAPNFTVSLSRPTSPVVKSESTNSDNATKKPTPLAVALLHSATKAGCCTADSVLAEVVIFRAAQVNSASLEPTPDQVRFLRPPFLHFSTLRSSASPPSVPLHFRLLLNILVPVP</sequence>
<keyword evidence="3" id="KW-1185">Reference proteome</keyword>
<reference evidence="2 3" key="1">
    <citation type="submission" date="2014-04" db="EMBL/GenBank/DDBJ databases">
        <authorList>
            <consortium name="DOE Joint Genome Institute"/>
            <person name="Kuo A."/>
            <person name="Kohler A."/>
            <person name="Jargeat P."/>
            <person name="Nagy L.G."/>
            <person name="Floudas D."/>
            <person name="Copeland A."/>
            <person name="Barry K.W."/>
            <person name="Cichocki N."/>
            <person name="Veneault-Fourrey C."/>
            <person name="LaButti K."/>
            <person name="Lindquist E.A."/>
            <person name="Lipzen A."/>
            <person name="Lundell T."/>
            <person name="Morin E."/>
            <person name="Murat C."/>
            <person name="Sun H."/>
            <person name="Tunlid A."/>
            <person name="Henrissat B."/>
            <person name="Grigoriev I.V."/>
            <person name="Hibbett D.S."/>
            <person name="Martin F."/>
            <person name="Nordberg H.P."/>
            <person name="Cantor M.N."/>
            <person name="Hua S.X."/>
        </authorList>
    </citation>
    <scope>NUCLEOTIDE SEQUENCE [LARGE SCALE GENOMIC DNA]</scope>
    <source>
        <strain evidence="2 3">Ve08.2h10</strain>
    </source>
</reference>